<keyword evidence="3" id="KW-0732">Signal</keyword>
<organism evidence="5 6">
    <name type="scientific">Sinosporangium siamense</name>
    <dbReference type="NCBI Taxonomy" id="1367973"/>
    <lineage>
        <taxon>Bacteria</taxon>
        <taxon>Bacillati</taxon>
        <taxon>Actinomycetota</taxon>
        <taxon>Actinomycetes</taxon>
        <taxon>Streptosporangiales</taxon>
        <taxon>Streptosporangiaceae</taxon>
        <taxon>Sinosporangium</taxon>
    </lineage>
</organism>
<dbReference type="EMBL" id="BOOW01000008">
    <property type="protein sequence ID" value="GII91091.1"/>
    <property type="molecule type" value="Genomic_DNA"/>
</dbReference>
<evidence type="ECO:0000313" key="6">
    <source>
        <dbReference type="Proteomes" id="UP000606172"/>
    </source>
</evidence>
<dbReference type="SUPFAM" id="SSF50156">
    <property type="entry name" value="PDZ domain-like"/>
    <property type="match status" value="1"/>
</dbReference>
<dbReference type="InterPro" id="IPR001478">
    <property type="entry name" value="PDZ"/>
</dbReference>
<gene>
    <name evidence="5" type="ORF">Ssi02_13220</name>
</gene>
<keyword evidence="6" id="KW-1185">Reference proteome</keyword>
<accession>A0A919RFS2</accession>
<protein>
    <submittedName>
        <fullName evidence="5">Protease</fullName>
    </submittedName>
</protein>
<dbReference type="Pfam" id="PF13365">
    <property type="entry name" value="Trypsin_2"/>
    <property type="match status" value="1"/>
</dbReference>
<dbReference type="Gene3D" id="2.40.10.120">
    <property type="match status" value="1"/>
</dbReference>
<dbReference type="PRINTS" id="PR00834">
    <property type="entry name" value="PROTEASES2C"/>
</dbReference>
<reference evidence="5" key="1">
    <citation type="submission" date="2021-01" db="EMBL/GenBank/DDBJ databases">
        <title>Whole genome shotgun sequence of Sinosporangium siamense NBRC 109515.</title>
        <authorList>
            <person name="Komaki H."/>
            <person name="Tamura T."/>
        </authorList>
    </citation>
    <scope>NUCLEOTIDE SEQUENCE</scope>
    <source>
        <strain evidence="5">NBRC 109515</strain>
    </source>
</reference>
<sequence>MGMTPIGLRVLLPMGASAIALMLSGGCGTSAPPVATLPARATTPHAGAATTPSPTAPTDSAFALQAAYESVIHRVLPSIVQITTSNGLGSGIVYDTAGHVITNAHVLGESRTFQVTLPSGGKSRQAKLVAAHPLGDLAVIKVDNPAGLSPGKFGDSSKAKVGQIVLAMGNPLGLSGSVTNGIISALDRTVTEPPGRGSAGATIPNAIQTSADINPGNSGGALVTLNGEVIGIPTLAAADPQLGRGTAPGIGFAIPSNTATDIANQIIKEGKVTNTRRAALGITGQTIVGTDGTPAGVGVAKVNPGSGAEKAGIHPGDVIVGVNGAKITSLTDLSEKLAAYKIGDQAKITVLRPDGKKTTVDVTLSELPSD</sequence>
<evidence type="ECO:0000256" key="1">
    <source>
        <dbReference type="ARBA" id="ARBA00022670"/>
    </source>
</evidence>
<dbReference type="RefSeq" id="WP_239128649.1">
    <property type="nucleotide sequence ID" value="NZ_BOOW01000008.1"/>
</dbReference>
<evidence type="ECO:0000256" key="2">
    <source>
        <dbReference type="ARBA" id="ARBA00022801"/>
    </source>
</evidence>
<dbReference type="AlphaFoldDB" id="A0A919RFS2"/>
<comment type="caution">
    <text evidence="5">The sequence shown here is derived from an EMBL/GenBank/DDBJ whole genome shotgun (WGS) entry which is preliminary data.</text>
</comment>
<dbReference type="Pfam" id="PF13180">
    <property type="entry name" value="PDZ_2"/>
    <property type="match status" value="1"/>
</dbReference>
<keyword evidence="2" id="KW-0378">Hydrolase</keyword>
<name>A0A919RFS2_9ACTN</name>
<dbReference type="GO" id="GO:0004252">
    <property type="term" value="F:serine-type endopeptidase activity"/>
    <property type="evidence" value="ECO:0007669"/>
    <property type="project" value="InterPro"/>
</dbReference>
<proteinExistence type="predicted"/>
<dbReference type="InterPro" id="IPR009003">
    <property type="entry name" value="Peptidase_S1_PA"/>
</dbReference>
<feature type="signal peptide" evidence="3">
    <location>
        <begin position="1"/>
        <end position="22"/>
    </location>
</feature>
<evidence type="ECO:0000256" key="3">
    <source>
        <dbReference type="SAM" id="SignalP"/>
    </source>
</evidence>
<dbReference type="InterPro" id="IPR051201">
    <property type="entry name" value="Chloro_Bact_Ser_Proteases"/>
</dbReference>
<dbReference type="PROSITE" id="PS50106">
    <property type="entry name" value="PDZ"/>
    <property type="match status" value="1"/>
</dbReference>
<dbReference type="PANTHER" id="PTHR43343:SF3">
    <property type="entry name" value="PROTEASE DO-LIKE 8, CHLOROPLASTIC"/>
    <property type="match status" value="1"/>
</dbReference>
<dbReference type="InterPro" id="IPR036034">
    <property type="entry name" value="PDZ_sf"/>
</dbReference>
<dbReference type="Gene3D" id="2.30.42.10">
    <property type="match status" value="1"/>
</dbReference>
<dbReference type="Proteomes" id="UP000606172">
    <property type="component" value="Unassembled WGS sequence"/>
</dbReference>
<feature type="chain" id="PRO_5039610599" evidence="3">
    <location>
        <begin position="23"/>
        <end position="370"/>
    </location>
</feature>
<dbReference type="PANTHER" id="PTHR43343">
    <property type="entry name" value="PEPTIDASE S12"/>
    <property type="match status" value="1"/>
</dbReference>
<keyword evidence="1 5" id="KW-0645">Protease</keyword>
<dbReference type="SMART" id="SM00228">
    <property type="entry name" value="PDZ"/>
    <property type="match status" value="1"/>
</dbReference>
<dbReference type="InterPro" id="IPR001940">
    <property type="entry name" value="Peptidase_S1C"/>
</dbReference>
<feature type="domain" description="PDZ" evidence="4">
    <location>
        <begin position="272"/>
        <end position="354"/>
    </location>
</feature>
<evidence type="ECO:0000313" key="5">
    <source>
        <dbReference type="EMBL" id="GII91091.1"/>
    </source>
</evidence>
<evidence type="ECO:0000259" key="4">
    <source>
        <dbReference type="PROSITE" id="PS50106"/>
    </source>
</evidence>
<dbReference type="SUPFAM" id="SSF50494">
    <property type="entry name" value="Trypsin-like serine proteases"/>
    <property type="match status" value="1"/>
</dbReference>
<dbReference type="GO" id="GO:0006508">
    <property type="term" value="P:proteolysis"/>
    <property type="evidence" value="ECO:0007669"/>
    <property type="project" value="UniProtKB-KW"/>
</dbReference>